<dbReference type="PROSITE" id="PS50112">
    <property type="entry name" value="PAS"/>
    <property type="match status" value="1"/>
</dbReference>
<comment type="caution">
    <text evidence="19">The sequence shown here is derived from an EMBL/GenBank/DDBJ whole genome shotgun (WGS) entry which is preliminary data.</text>
</comment>
<evidence type="ECO:0000259" key="17">
    <source>
        <dbReference type="PROSITE" id="PS50112"/>
    </source>
</evidence>
<dbReference type="PROSITE" id="PS50113">
    <property type="entry name" value="PAC"/>
    <property type="match status" value="1"/>
</dbReference>
<evidence type="ECO:0000256" key="12">
    <source>
        <dbReference type="ARBA" id="ARBA00022840"/>
    </source>
</evidence>
<dbReference type="InterPro" id="IPR001610">
    <property type="entry name" value="PAC"/>
</dbReference>
<keyword evidence="6" id="KW-0285">Flavoprotein</keyword>
<sequence length="541" mass="58485">MAKATSRAEEDEGEDLVARLAAAEEALAEEVRRSRALNRIAEAIGAGHDAETLVQTVVDGGVELTGAQFGAFFYKITDQAGESFMLYSLSGAPRSAFEAFPTPRSTAVFAPTFKGQGVVRSDDITRDPRYGRDPPHHGMPEGHLPVRSYLAVPVVTRAGVVLGGLFFGHPQPGRFGPRAESLVVGLAGQAAVAIESARTHEAAHAELAQRRDAEERLKFALDAGRLGSWELDVETRAYLASDICKANYGRAPGDDFGFADLVASVHPDDRPRMIAAIEDAIRHGADYDIEYRVCTPGGEVRWVHARGRAAQTADHGGARRMAGVSLDVTERKRAEERQKLLVNELNHRVKNTLVSVQSIASQTLRTTDTPEAFRDAFEGRIMALSHTHDLLTQQNWQGASLREIFDFELEAFAARDRIAFDYARDVQLSPKATVALGMAIHELTTNALKYGALSVPGGGVRAAWGPEPGGPEASGPESEPRLRLTWTEHGGPPVVAPRRHGFGARLLEKGLAGELSAQVSLAYDSLGLVCTMRLPIRALEP</sequence>
<dbReference type="EMBL" id="JAVDRL010000011">
    <property type="protein sequence ID" value="MDR6532938.1"/>
    <property type="molecule type" value="Genomic_DNA"/>
</dbReference>
<keyword evidence="14" id="KW-0843">Virulence</keyword>
<evidence type="ECO:0000256" key="16">
    <source>
        <dbReference type="SAM" id="MobiDB-lite"/>
    </source>
</evidence>
<dbReference type="Gene3D" id="3.30.450.40">
    <property type="match status" value="1"/>
</dbReference>
<dbReference type="Gene3D" id="3.30.565.10">
    <property type="entry name" value="Histidine kinase-like ATPase, C-terminal domain"/>
    <property type="match status" value="1"/>
</dbReference>
<evidence type="ECO:0000256" key="7">
    <source>
        <dbReference type="ARBA" id="ARBA00022643"/>
    </source>
</evidence>
<feature type="domain" description="PAC" evidence="18">
    <location>
        <begin position="287"/>
        <end position="340"/>
    </location>
</feature>
<dbReference type="PANTHER" id="PTHR41523">
    <property type="entry name" value="TWO-COMPONENT SYSTEM SENSOR PROTEIN"/>
    <property type="match status" value="1"/>
</dbReference>
<dbReference type="RefSeq" id="WP_310033621.1">
    <property type="nucleotide sequence ID" value="NZ_JAVDRL010000011.1"/>
</dbReference>
<keyword evidence="15" id="KW-0675">Receptor</keyword>
<dbReference type="NCBIfam" id="TIGR00229">
    <property type="entry name" value="sensory_box"/>
    <property type="match status" value="1"/>
</dbReference>
<evidence type="ECO:0000256" key="14">
    <source>
        <dbReference type="ARBA" id="ARBA00023026"/>
    </source>
</evidence>
<evidence type="ECO:0000256" key="5">
    <source>
        <dbReference type="ARBA" id="ARBA00022606"/>
    </source>
</evidence>
<dbReference type="InterPro" id="IPR000014">
    <property type="entry name" value="PAS"/>
</dbReference>
<feature type="domain" description="PAS" evidence="17">
    <location>
        <begin position="213"/>
        <end position="284"/>
    </location>
</feature>
<gene>
    <name evidence="19" type="ORF">J2800_003699</name>
</gene>
<dbReference type="Pfam" id="PF08447">
    <property type="entry name" value="PAS_3"/>
    <property type="match status" value="1"/>
</dbReference>
<evidence type="ECO:0000256" key="6">
    <source>
        <dbReference type="ARBA" id="ARBA00022630"/>
    </source>
</evidence>
<dbReference type="SMART" id="SM00065">
    <property type="entry name" value="GAF"/>
    <property type="match status" value="1"/>
</dbReference>
<dbReference type="SUPFAM" id="SSF55785">
    <property type="entry name" value="PYP-like sensor domain (PAS domain)"/>
    <property type="match status" value="1"/>
</dbReference>
<dbReference type="Gene3D" id="3.30.450.20">
    <property type="entry name" value="PAS domain"/>
    <property type="match status" value="1"/>
</dbReference>
<name>A0ABU1N3C1_9CAUL</name>
<dbReference type="Pfam" id="PF13185">
    <property type="entry name" value="GAF_2"/>
    <property type="match status" value="1"/>
</dbReference>
<dbReference type="EC" id="2.7.13.3" evidence="2"/>
<dbReference type="SMART" id="SM00086">
    <property type="entry name" value="PAC"/>
    <property type="match status" value="1"/>
</dbReference>
<comment type="catalytic activity">
    <reaction evidence="1">
        <text>ATP + protein L-histidine = ADP + protein N-phospho-L-histidine.</text>
        <dbReference type="EC" id="2.7.13.3"/>
    </reaction>
</comment>
<keyword evidence="7" id="KW-0288">FMN</keyword>
<dbReference type="SMART" id="SM00911">
    <property type="entry name" value="HWE_HK"/>
    <property type="match status" value="1"/>
</dbReference>
<evidence type="ECO:0000313" key="20">
    <source>
        <dbReference type="Proteomes" id="UP001262754"/>
    </source>
</evidence>
<keyword evidence="5" id="KW-0716">Sensory transduction</keyword>
<keyword evidence="3" id="KW-0600">Photoreceptor protein</keyword>
<evidence type="ECO:0000313" key="19">
    <source>
        <dbReference type="EMBL" id="MDR6532938.1"/>
    </source>
</evidence>
<dbReference type="InterPro" id="IPR035965">
    <property type="entry name" value="PAS-like_dom_sf"/>
</dbReference>
<evidence type="ECO:0000256" key="3">
    <source>
        <dbReference type="ARBA" id="ARBA00022543"/>
    </source>
</evidence>
<dbReference type="CDD" id="cd00130">
    <property type="entry name" value="PAS"/>
    <property type="match status" value="1"/>
</dbReference>
<protein>
    <recommendedName>
        <fullName evidence="2">histidine kinase</fullName>
        <ecNumber evidence="2">2.7.13.3</ecNumber>
    </recommendedName>
</protein>
<evidence type="ECO:0000256" key="2">
    <source>
        <dbReference type="ARBA" id="ARBA00012438"/>
    </source>
</evidence>
<evidence type="ECO:0000256" key="11">
    <source>
        <dbReference type="ARBA" id="ARBA00022777"/>
    </source>
</evidence>
<evidence type="ECO:0000256" key="9">
    <source>
        <dbReference type="ARBA" id="ARBA00022737"/>
    </source>
</evidence>
<feature type="region of interest" description="Disordered" evidence="16">
    <location>
        <begin position="122"/>
        <end position="142"/>
    </location>
</feature>
<dbReference type="PANTHER" id="PTHR41523:SF8">
    <property type="entry name" value="ETHYLENE RESPONSE SENSOR PROTEIN"/>
    <property type="match status" value="1"/>
</dbReference>
<dbReference type="Proteomes" id="UP001262754">
    <property type="component" value="Unassembled WGS sequence"/>
</dbReference>
<evidence type="ECO:0000256" key="4">
    <source>
        <dbReference type="ARBA" id="ARBA00022553"/>
    </source>
</evidence>
<keyword evidence="20" id="KW-1185">Reference proteome</keyword>
<evidence type="ECO:0000256" key="10">
    <source>
        <dbReference type="ARBA" id="ARBA00022741"/>
    </source>
</evidence>
<accession>A0ABU1N3C1</accession>
<reference evidence="19 20" key="1">
    <citation type="submission" date="2023-07" db="EMBL/GenBank/DDBJ databases">
        <title>Sorghum-associated microbial communities from plants grown in Nebraska, USA.</title>
        <authorList>
            <person name="Schachtman D."/>
        </authorList>
    </citation>
    <scope>NUCLEOTIDE SEQUENCE [LARGE SCALE GENOMIC DNA]</scope>
    <source>
        <strain evidence="19 20">DS2154</strain>
    </source>
</reference>
<keyword evidence="8" id="KW-0808">Transferase</keyword>
<organism evidence="19 20">
    <name type="scientific">Caulobacter rhizosphaerae</name>
    <dbReference type="NCBI Taxonomy" id="2010972"/>
    <lineage>
        <taxon>Bacteria</taxon>
        <taxon>Pseudomonadati</taxon>
        <taxon>Pseudomonadota</taxon>
        <taxon>Alphaproteobacteria</taxon>
        <taxon>Caulobacterales</taxon>
        <taxon>Caulobacteraceae</taxon>
        <taxon>Caulobacter</taxon>
    </lineage>
</organism>
<dbReference type="GO" id="GO:0016301">
    <property type="term" value="F:kinase activity"/>
    <property type="evidence" value="ECO:0007669"/>
    <property type="project" value="UniProtKB-KW"/>
</dbReference>
<evidence type="ECO:0000256" key="13">
    <source>
        <dbReference type="ARBA" id="ARBA00022991"/>
    </source>
</evidence>
<feature type="compositionally biased region" description="Basic and acidic residues" evidence="16">
    <location>
        <begin position="122"/>
        <end position="140"/>
    </location>
</feature>
<keyword evidence="10" id="KW-0547">Nucleotide-binding</keyword>
<evidence type="ECO:0000256" key="1">
    <source>
        <dbReference type="ARBA" id="ARBA00000085"/>
    </source>
</evidence>
<dbReference type="InterPro" id="IPR029016">
    <property type="entry name" value="GAF-like_dom_sf"/>
</dbReference>
<proteinExistence type="predicted"/>
<dbReference type="InterPro" id="IPR000700">
    <property type="entry name" value="PAS-assoc_C"/>
</dbReference>
<dbReference type="InterPro" id="IPR036890">
    <property type="entry name" value="HATPase_C_sf"/>
</dbReference>
<dbReference type="SUPFAM" id="SSF55781">
    <property type="entry name" value="GAF domain-like"/>
    <property type="match status" value="1"/>
</dbReference>
<evidence type="ECO:0000256" key="15">
    <source>
        <dbReference type="ARBA" id="ARBA00023170"/>
    </source>
</evidence>
<evidence type="ECO:0000259" key="18">
    <source>
        <dbReference type="PROSITE" id="PS50113"/>
    </source>
</evidence>
<keyword evidence="4" id="KW-0597">Phosphoprotein</keyword>
<dbReference type="Gene3D" id="2.10.70.100">
    <property type="match status" value="1"/>
</dbReference>
<dbReference type="InterPro" id="IPR011102">
    <property type="entry name" value="Sig_transdc_His_kinase_HWE"/>
</dbReference>
<dbReference type="Pfam" id="PF07536">
    <property type="entry name" value="HWE_HK"/>
    <property type="match status" value="1"/>
</dbReference>
<keyword evidence="12" id="KW-0067">ATP-binding</keyword>
<keyword evidence="9" id="KW-0677">Repeat</keyword>
<keyword evidence="11 19" id="KW-0418">Kinase</keyword>
<dbReference type="InterPro" id="IPR013655">
    <property type="entry name" value="PAS_fold_3"/>
</dbReference>
<dbReference type="InterPro" id="IPR003018">
    <property type="entry name" value="GAF"/>
</dbReference>
<keyword evidence="13" id="KW-0157">Chromophore</keyword>
<evidence type="ECO:0000256" key="8">
    <source>
        <dbReference type="ARBA" id="ARBA00022679"/>
    </source>
</evidence>